<dbReference type="HOGENOM" id="CLU_141450_1_0_4"/>
<keyword evidence="2" id="KW-0238">DNA-binding</keyword>
<feature type="domain" description="Mor transcription activator" evidence="1">
    <location>
        <begin position="5"/>
        <end position="110"/>
    </location>
</feature>
<evidence type="ECO:0000259" key="1">
    <source>
        <dbReference type="Pfam" id="PF08765"/>
    </source>
</evidence>
<dbReference type="OrthoDB" id="8906055at2"/>
<organism evidence="2 3">
    <name type="scientific">Neisseria shayeganii 871</name>
    <dbReference type="NCBI Taxonomy" id="1032488"/>
    <lineage>
        <taxon>Bacteria</taxon>
        <taxon>Pseudomonadati</taxon>
        <taxon>Pseudomonadota</taxon>
        <taxon>Betaproteobacteria</taxon>
        <taxon>Neisseriales</taxon>
        <taxon>Neisseriaceae</taxon>
        <taxon>Neisseria</taxon>
    </lineage>
</organism>
<sequence length="116" mass="13091">MANERVAELLADLVGKVADELKQKGIAPETAEEIGNSVAKRIAREWGGCNLYIPRGLLWGIDERDLEIFEKFDGSNHFELAKEYGLSVQWIYQLVNRVRAAKIRENQGDLFAVEEG</sequence>
<evidence type="ECO:0000313" key="3">
    <source>
        <dbReference type="Proteomes" id="UP000003019"/>
    </source>
</evidence>
<gene>
    <name evidence="2" type="primary">rdgB2</name>
    <name evidence="2" type="ORF">HMPREF9371_1756</name>
</gene>
<protein>
    <submittedName>
        <fullName evidence="2">DNA-binding protein RdgB</fullName>
    </submittedName>
</protein>
<dbReference type="GO" id="GO:0003677">
    <property type="term" value="F:DNA binding"/>
    <property type="evidence" value="ECO:0007669"/>
    <property type="project" value="UniProtKB-KW"/>
</dbReference>
<accession>G4CJG6</accession>
<dbReference type="PANTHER" id="PTHR37812:SF1">
    <property type="entry name" value="MU-LIKE PROPHAGE FLUMU PROTEIN C"/>
    <property type="match status" value="1"/>
</dbReference>
<dbReference type="Proteomes" id="UP000003019">
    <property type="component" value="Unassembled WGS sequence"/>
</dbReference>
<dbReference type="SUPFAM" id="SSF46689">
    <property type="entry name" value="Homeodomain-like"/>
    <property type="match status" value="1"/>
</dbReference>
<dbReference type="PATRIC" id="fig|1032488.3.peg.1663"/>
<dbReference type="RefSeq" id="WP_009119445.1">
    <property type="nucleotide sequence ID" value="NZ_JH164926.1"/>
</dbReference>
<dbReference type="InterPro" id="IPR009057">
    <property type="entry name" value="Homeodomain-like_sf"/>
</dbReference>
<keyword evidence="3" id="KW-1185">Reference proteome</keyword>
<dbReference type="InterPro" id="IPR052411">
    <property type="entry name" value="c-mor_Regulatory_Protein"/>
</dbReference>
<dbReference type="EMBL" id="AGAY01000061">
    <property type="protein sequence ID" value="EGY52017.1"/>
    <property type="molecule type" value="Genomic_DNA"/>
</dbReference>
<dbReference type="AlphaFoldDB" id="G4CJG6"/>
<proteinExistence type="predicted"/>
<reference evidence="2 3" key="1">
    <citation type="submission" date="2011-05" db="EMBL/GenBank/DDBJ databases">
        <authorList>
            <person name="Muzny D."/>
            <person name="Qin X."/>
            <person name="Deng J."/>
            <person name="Jiang H."/>
            <person name="Liu Y."/>
            <person name="Qu J."/>
            <person name="Song X.-Z."/>
            <person name="Zhang L."/>
            <person name="Thornton R."/>
            <person name="Coyle M."/>
            <person name="Francisco L."/>
            <person name="Jackson L."/>
            <person name="Javaid M."/>
            <person name="Korchina V."/>
            <person name="Kovar C."/>
            <person name="Mata R."/>
            <person name="Mathew T."/>
            <person name="Ngo R."/>
            <person name="Nguyen L."/>
            <person name="Nguyen N."/>
            <person name="Okwuonu G."/>
            <person name="Ongeri F."/>
            <person name="Pham C."/>
            <person name="Simmons D."/>
            <person name="Wilczek-Boney K."/>
            <person name="Hale W."/>
            <person name="Jakkamsetti A."/>
            <person name="Pham P."/>
            <person name="Ruth R."/>
            <person name="San Lucas F."/>
            <person name="Warren J."/>
            <person name="Zhang J."/>
            <person name="Zhao Z."/>
            <person name="Zhou C."/>
            <person name="Zhu D."/>
            <person name="Lee S."/>
            <person name="Bess C."/>
            <person name="Blankenburg K."/>
            <person name="Forbes L."/>
            <person name="Fu Q."/>
            <person name="Gubbala S."/>
            <person name="Hirani K."/>
            <person name="Jayaseelan J.C."/>
            <person name="Lara F."/>
            <person name="Munidasa M."/>
            <person name="Palculict T."/>
            <person name="Patil S."/>
            <person name="Pu L.-L."/>
            <person name="Saada N."/>
            <person name="Tang L."/>
            <person name="Weissenberger G."/>
            <person name="Zhu Y."/>
            <person name="Hemphill L."/>
            <person name="Shang Y."/>
            <person name="Youmans B."/>
            <person name="Ayvaz T."/>
            <person name="Ross M."/>
            <person name="Santibanez J."/>
            <person name="Aqrawi P."/>
            <person name="Gross S."/>
            <person name="Joshi V."/>
            <person name="Fowler G."/>
            <person name="Nazareth L."/>
            <person name="Reid J."/>
            <person name="Worley K."/>
            <person name="Petrosino J."/>
            <person name="Highlander S."/>
            <person name="Gibbs R."/>
        </authorList>
    </citation>
    <scope>NUCLEOTIDE SEQUENCE [LARGE SCALE GENOMIC DNA]</scope>
    <source>
        <strain evidence="2 3">871</strain>
    </source>
</reference>
<comment type="caution">
    <text evidence="2">The sequence shown here is derived from an EMBL/GenBank/DDBJ whole genome shotgun (WGS) entry which is preliminary data.</text>
</comment>
<dbReference type="PANTHER" id="PTHR37812">
    <property type="entry name" value="MU-LIKE PROPHAGE FLUMU PROTEIN C"/>
    <property type="match status" value="1"/>
</dbReference>
<dbReference type="InterPro" id="IPR014875">
    <property type="entry name" value="Mor_transcription_activator"/>
</dbReference>
<dbReference type="Pfam" id="PF08765">
    <property type="entry name" value="Mor"/>
    <property type="match status" value="1"/>
</dbReference>
<name>G4CJG6_9NEIS</name>
<dbReference type="STRING" id="1032488.HMPREF9371_1756"/>
<evidence type="ECO:0000313" key="2">
    <source>
        <dbReference type="EMBL" id="EGY52017.1"/>
    </source>
</evidence>
<dbReference type="Gene3D" id="1.10.10.60">
    <property type="entry name" value="Homeodomain-like"/>
    <property type="match status" value="1"/>
</dbReference>